<feature type="region of interest" description="Disordered" evidence="1">
    <location>
        <begin position="107"/>
        <end position="128"/>
    </location>
</feature>
<dbReference type="InterPro" id="IPR024307">
    <property type="entry name" value="YmaF"/>
</dbReference>
<dbReference type="RefSeq" id="WP_185139578.1">
    <property type="nucleotide sequence ID" value="NZ_BORM01000032.1"/>
</dbReference>
<reference evidence="2 3" key="1">
    <citation type="submission" date="2020-08" db="EMBL/GenBank/DDBJ databases">
        <title>Cohnella phylogeny.</title>
        <authorList>
            <person name="Dunlap C."/>
        </authorList>
    </citation>
    <scope>NUCLEOTIDE SEQUENCE [LARGE SCALE GENOMIC DNA]</scope>
    <source>
        <strain evidence="2 3">DSM 25239</strain>
    </source>
</reference>
<dbReference type="EMBL" id="JACJVR010000132">
    <property type="protein sequence ID" value="MBB6695626.1"/>
    <property type="molecule type" value="Genomic_DNA"/>
</dbReference>
<gene>
    <name evidence="2" type="ORF">H7B90_29965</name>
</gene>
<organism evidence="2 3">
    <name type="scientific">Cohnella xylanilytica</name>
    <dbReference type="NCBI Taxonomy" id="557555"/>
    <lineage>
        <taxon>Bacteria</taxon>
        <taxon>Bacillati</taxon>
        <taxon>Bacillota</taxon>
        <taxon>Bacilli</taxon>
        <taxon>Bacillales</taxon>
        <taxon>Paenibacillaceae</taxon>
        <taxon>Cohnella</taxon>
    </lineage>
</organism>
<dbReference type="Proteomes" id="UP000553776">
    <property type="component" value="Unassembled WGS sequence"/>
</dbReference>
<sequence length="128" mass="13783">MDIPVTGFVLHSDDSDGQHSHKLYITTSWDGRPVHVHAFGGVTSFDVGHSHQYSGLTAPAPSGVPHVHEYQAETTFNDGHTHLIRGTTGGAVPIPGGGHIHYFEGHTTVNGRTPHSHRYQGQTGNEMS</sequence>
<comment type="caution">
    <text evidence="2">The sequence shown here is derived from an EMBL/GenBank/DDBJ whole genome shotgun (WGS) entry which is preliminary data.</text>
</comment>
<keyword evidence="3" id="KW-1185">Reference proteome</keyword>
<name>A0A841U4T9_9BACL</name>
<accession>A0A841U4T9</accession>
<dbReference type="AlphaFoldDB" id="A0A841U4T9"/>
<evidence type="ECO:0000256" key="1">
    <source>
        <dbReference type="SAM" id="MobiDB-lite"/>
    </source>
</evidence>
<dbReference type="Pfam" id="PF12788">
    <property type="entry name" value="YmaF"/>
    <property type="match status" value="1"/>
</dbReference>
<evidence type="ECO:0008006" key="4">
    <source>
        <dbReference type="Google" id="ProtNLM"/>
    </source>
</evidence>
<proteinExistence type="predicted"/>
<protein>
    <recommendedName>
        <fullName evidence="4">YmaF-like protein</fullName>
    </recommendedName>
</protein>
<evidence type="ECO:0000313" key="2">
    <source>
        <dbReference type="EMBL" id="MBB6695626.1"/>
    </source>
</evidence>
<evidence type="ECO:0000313" key="3">
    <source>
        <dbReference type="Proteomes" id="UP000553776"/>
    </source>
</evidence>